<dbReference type="UniPathway" id="UPA00916">
    <property type="reaction ID" value="UER00889"/>
</dbReference>
<name>A0A418MXI7_9ACTN</name>
<feature type="binding site" evidence="9">
    <location>
        <position position="291"/>
    </location>
    <ligand>
        <name>K(+)</name>
        <dbReference type="ChEBI" id="CHEBI:29103"/>
    </ligand>
</feature>
<organism evidence="11 12">
    <name type="scientific">Micromonospora radicis</name>
    <dbReference type="NCBI Taxonomy" id="1894971"/>
    <lineage>
        <taxon>Bacteria</taxon>
        <taxon>Bacillati</taxon>
        <taxon>Actinomycetota</taxon>
        <taxon>Actinomycetes</taxon>
        <taxon>Micromonosporales</taxon>
        <taxon>Micromonosporaceae</taxon>
        <taxon>Micromonospora</taxon>
    </lineage>
</organism>
<accession>A0A418MXI7</accession>
<dbReference type="Pfam" id="PF00294">
    <property type="entry name" value="PfkB"/>
    <property type="match status" value="1"/>
</dbReference>
<evidence type="ECO:0000313" key="11">
    <source>
        <dbReference type="EMBL" id="RIV39345.1"/>
    </source>
</evidence>
<comment type="catalytic activity">
    <reaction evidence="9">
        <text>D-ribose + ATP = D-ribose 5-phosphate + ADP + H(+)</text>
        <dbReference type="Rhea" id="RHEA:13697"/>
        <dbReference type="ChEBI" id="CHEBI:15378"/>
        <dbReference type="ChEBI" id="CHEBI:30616"/>
        <dbReference type="ChEBI" id="CHEBI:47013"/>
        <dbReference type="ChEBI" id="CHEBI:78346"/>
        <dbReference type="ChEBI" id="CHEBI:456216"/>
        <dbReference type="EC" id="2.7.1.15"/>
    </reaction>
</comment>
<dbReference type="GO" id="GO:0046872">
    <property type="term" value="F:metal ion binding"/>
    <property type="evidence" value="ECO:0007669"/>
    <property type="project" value="UniProtKB-KW"/>
</dbReference>
<dbReference type="CDD" id="cd01174">
    <property type="entry name" value="ribokinase"/>
    <property type="match status" value="1"/>
</dbReference>
<dbReference type="GO" id="GO:0005829">
    <property type="term" value="C:cytosol"/>
    <property type="evidence" value="ECO:0007669"/>
    <property type="project" value="TreeGrafter"/>
</dbReference>
<dbReference type="SUPFAM" id="SSF53613">
    <property type="entry name" value="Ribokinase-like"/>
    <property type="match status" value="1"/>
</dbReference>
<comment type="similarity">
    <text evidence="9">Belongs to the carbohydrate kinase PfkB family. Ribokinase subfamily.</text>
</comment>
<keyword evidence="5 9" id="KW-0067">ATP-binding</keyword>
<keyword evidence="12" id="KW-1185">Reference proteome</keyword>
<feature type="binding site" evidence="9">
    <location>
        <position position="256"/>
    </location>
    <ligand>
        <name>substrate</name>
    </ligand>
</feature>
<dbReference type="PANTHER" id="PTHR10584:SF166">
    <property type="entry name" value="RIBOKINASE"/>
    <property type="match status" value="1"/>
</dbReference>
<feature type="binding site" evidence="9">
    <location>
        <position position="144"/>
    </location>
    <ligand>
        <name>substrate</name>
    </ligand>
</feature>
<keyword evidence="1 9" id="KW-0808">Transferase</keyword>
<protein>
    <recommendedName>
        <fullName evidence="9">Ribokinase</fullName>
        <shortName evidence="9">RK</shortName>
        <ecNumber evidence="9">2.7.1.15</ecNumber>
    </recommendedName>
</protein>
<comment type="subcellular location">
    <subcellularLocation>
        <location evidence="9">Cytoplasm</location>
    </subcellularLocation>
</comment>
<gene>
    <name evidence="9" type="primary">rbsK</name>
    <name evidence="11" type="ORF">D2L64_08385</name>
</gene>
<evidence type="ECO:0000256" key="9">
    <source>
        <dbReference type="HAMAP-Rule" id="MF_01987"/>
    </source>
</evidence>
<keyword evidence="4 9" id="KW-0418">Kinase</keyword>
<dbReference type="Proteomes" id="UP000283832">
    <property type="component" value="Unassembled WGS sequence"/>
</dbReference>
<feature type="active site" description="Proton acceptor" evidence="9">
    <location>
        <position position="256"/>
    </location>
</feature>
<keyword evidence="9" id="KW-0963">Cytoplasm</keyword>
<dbReference type="InterPro" id="IPR002139">
    <property type="entry name" value="Ribo/fructo_kinase"/>
</dbReference>
<feature type="binding site" evidence="9">
    <location>
        <position position="188"/>
    </location>
    <ligand>
        <name>ATP</name>
        <dbReference type="ChEBI" id="CHEBI:30616"/>
    </ligand>
</feature>
<dbReference type="GO" id="GO:0019303">
    <property type="term" value="P:D-ribose catabolic process"/>
    <property type="evidence" value="ECO:0007669"/>
    <property type="project" value="UniProtKB-UniRule"/>
</dbReference>
<feature type="binding site" evidence="9">
    <location>
        <position position="252"/>
    </location>
    <ligand>
        <name>K(+)</name>
        <dbReference type="ChEBI" id="CHEBI:29103"/>
    </ligand>
</feature>
<sequence>MSPDPATVVVLGSINMDIVVTTPHIPRPGETVLASTARYLPGGKGANQAVAAAQLGGDVVFIGRTGDDDFGDRMRAGLHNAAVRVDHLRALPGEPSGVAFVAVDAHGENVIVVSPGANAQLTPTDLDAHEGVIAQAGIGVAQLETPLPTVARFAELCGAHRVPLILNAAPYQPLPDGLLACCTYLVLNREEVTALTGVPVTNRASARAALDATAGYGVPHVIVTLGGDGCVAHSDGRYLEAEPLPVTVVDSTGAGDTFVGALGAALARGDDLPAALRFATAAGALACCQVGAQQHGISRQDVEDLLRRHQSPAIP</sequence>
<keyword evidence="7 9" id="KW-0630">Potassium</keyword>
<evidence type="ECO:0000256" key="8">
    <source>
        <dbReference type="ARBA" id="ARBA00023277"/>
    </source>
</evidence>
<dbReference type="RefSeq" id="WP_119574157.1">
    <property type="nucleotide sequence ID" value="NZ_QXEC01000006.1"/>
</dbReference>
<comment type="subunit">
    <text evidence="9">Homodimer.</text>
</comment>
<evidence type="ECO:0000256" key="7">
    <source>
        <dbReference type="ARBA" id="ARBA00022958"/>
    </source>
</evidence>
<feature type="binding site" evidence="9">
    <location>
        <position position="286"/>
    </location>
    <ligand>
        <name>K(+)</name>
        <dbReference type="ChEBI" id="CHEBI:29103"/>
    </ligand>
</feature>
<proteinExistence type="inferred from homology"/>
<dbReference type="InterPro" id="IPR011877">
    <property type="entry name" value="Ribokinase"/>
</dbReference>
<keyword evidence="8 9" id="KW-0119">Carbohydrate metabolism</keyword>
<evidence type="ECO:0000256" key="5">
    <source>
        <dbReference type="ARBA" id="ARBA00022840"/>
    </source>
</evidence>
<dbReference type="InterPro" id="IPR029056">
    <property type="entry name" value="Ribokinase-like"/>
</dbReference>
<feature type="binding site" evidence="9">
    <location>
        <begin position="255"/>
        <end position="256"/>
    </location>
    <ligand>
        <name>ATP</name>
        <dbReference type="ChEBI" id="CHEBI:30616"/>
    </ligand>
</feature>
<evidence type="ECO:0000259" key="10">
    <source>
        <dbReference type="Pfam" id="PF00294"/>
    </source>
</evidence>
<dbReference type="EC" id="2.7.1.15" evidence="9"/>
<evidence type="ECO:0000256" key="6">
    <source>
        <dbReference type="ARBA" id="ARBA00022842"/>
    </source>
</evidence>
<evidence type="ECO:0000256" key="2">
    <source>
        <dbReference type="ARBA" id="ARBA00022723"/>
    </source>
</evidence>
<keyword evidence="6 9" id="KW-0460">Magnesium</keyword>
<comment type="pathway">
    <text evidence="9">Carbohydrate metabolism; D-ribose degradation; D-ribose 5-phosphate from beta-D-ribopyranose: step 2/2.</text>
</comment>
<evidence type="ECO:0000256" key="4">
    <source>
        <dbReference type="ARBA" id="ARBA00022777"/>
    </source>
</evidence>
<feature type="domain" description="Carbohydrate kinase PfkB" evidence="10">
    <location>
        <begin position="7"/>
        <end position="294"/>
    </location>
</feature>
<dbReference type="EMBL" id="QXEC01000006">
    <property type="protein sequence ID" value="RIV39345.1"/>
    <property type="molecule type" value="Genomic_DNA"/>
</dbReference>
<dbReference type="HAMAP" id="MF_01987">
    <property type="entry name" value="Ribokinase"/>
    <property type="match status" value="1"/>
</dbReference>
<dbReference type="GO" id="GO:0004747">
    <property type="term" value="F:ribokinase activity"/>
    <property type="evidence" value="ECO:0007669"/>
    <property type="project" value="UniProtKB-UniRule"/>
</dbReference>
<comment type="activity regulation">
    <text evidence="9">Activated by a monovalent cation that binds near, but not in, the active site. The most likely occupant of the site in vivo is potassium. Ion binding induces a conformational change that may alter substrate affinity.</text>
</comment>
<comment type="caution">
    <text evidence="11">The sequence shown here is derived from an EMBL/GenBank/DDBJ whole genome shotgun (WGS) entry which is preliminary data.</text>
</comment>
<evidence type="ECO:0000256" key="3">
    <source>
        <dbReference type="ARBA" id="ARBA00022741"/>
    </source>
</evidence>
<feature type="binding site" evidence="9">
    <location>
        <position position="289"/>
    </location>
    <ligand>
        <name>K(+)</name>
        <dbReference type="ChEBI" id="CHEBI:29103"/>
    </ligand>
</feature>
<dbReference type="AlphaFoldDB" id="A0A418MXI7"/>
<dbReference type="Gene3D" id="3.40.1190.20">
    <property type="match status" value="1"/>
</dbReference>
<evidence type="ECO:0000313" key="12">
    <source>
        <dbReference type="Proteomes" id="UP000283832"/>
    </source>
</evidence>
<feature type="binding site" evidence="9">
    <location>
        <begin position="224"/>
        <end position="229"/>
    </location>
    <ligand>
        <name>ATP</name>
        <dbReference type="ChEBI" id="CHEBI:30616"/>
    </ligand>
</feature>
<reference evidence="11 12" key="1">
    <citation type="submission" date="2018-08" db="EMBL/GenBank/DDBJ databases">
        <title>Jishengella sp. nov., isolated from a root of Azadirachta indica A. Juss. var. siamensis Valenton.</title>
        <authorList>
            <person name="Kuncharoen N."/>
            <person name="Tanasupawat S."/>
            <person name="Kudo T."/>
            <person name="Ohkuma M."/>
        </authorList>
    </citation>
    <scope>NUCLEOTIDE SEQUENCE [LARGE SCALE GENOMIC DNA]</scope>
    <source>
        <strain evidence="11 12">AZ1-13</strain>
    </source>
</reference>
<dbReference type="InterPro" id="IPR011611">
    <property type="entry name" value="PfkB_dom"/>
</dbReference>
<comment type="cofactor">
    <cofactor evidence="9">
        <name>Mg(2+)</name>
        <dbReference type="ChEBI" id="CHEBI:18420"/>
    </cofactor>
    <text evidence="9">Requires a divalent cation, most likely magnesium in vivo, as an electrophilic catalyst to aid phosphoryl group transfer. It is the chelate of the metal and the nucleotide that is the actual substrate.</text>
</comment>
<feature type="binding site" evidence="9">
    <location>
        <begin position="15"/>
        <end position="17"/>
    </location>
    <ligand>
        <name>substrate</name>
    </ligand>
</feature>
<evidence type="ECO:0000256" key="1">
    <source>
        <dbReference type="ARBA" id="ARBA00022679"/>
    </source>
</evidence>
<comment type="function">
    <text evidence="9">Catalyzes the phosphorylation of ribose at O-5 in a reaction requiring ATP and magnesium. The resulting D-ribose-5-phosphate can then be used either for sythesis of nucleotides, histidine, and tryptophan, or as a component of the pentose phosphate pathway.</text>
</comment>
<comment type="caution">
    <text evidence="9">Lacks conserved residue(s) required for the propagation of feature annotation.</text>
</comment>
<feature type="binding site" evidence="9">
    <location>
        <position position="250"/>
    </location>
    <ligand>
        <name>K(+)</name>
        <dbReference type="ChEBI" id="CHEBI:29103"/>
    </ligand>
</feature>
<dbReference type="OrthoDB" id="9775849at2"/>
<keyword evidence="3 9" id="KW-0547">Nucleotide-binding</keyword>
<feature type="binding site" evidence="9">
    <location>
        <begin position="43"/>
        <end position="47"/>
    </location>
    <ligand>
        <name>substrate</name>
    </ligand>
</feature>
<dbReference type="PANTHER" id="PTHR10584">
    <property type="entry name" value="SUGAR KINASE"/>
    <property type="match status" value="1"/>
</dbReference>
<dbReference type="PRINTS" id="PR00990">
    <property type="entry name" value="RIBOKINASE"/>
</dbReference>
<dbReference type="GO" id="GO:0005524">
    <property type="term" value="F:ATP binding"/>
    <property type="evidence" value="ECO:0007669"/>
    <property type="project" value="UniProtKB-UniRule"/>
</dbReference>
<keyword evidence="2 9" id="KW-0479">Metal-binding</keyword>